<feature type="compositionally biased region" description="Basic and acidic residues" evidence="2">
    <location>
        <begin position="130"/>
        <end position="143"/>
    </location>
</feature>
<proteinExistence type="predicted"/>
<dbReference type="EMBL" id="JNBR01000091">
    <property type="protein sequence ID" value="OQR98025.1"/>
    <property type="molecule type" value="Genomic_DNA"/>
</dbReference>
<evidence type="ECO:0000256" key="1">
    <source>
        <dbReference type="SAM" id="Coils"/>
    </source>
</evidence>
<protein>
    <submittedName>
        <fullName evidence="3">Uncharacterized protein</fullName>
    </submittedName>
</protein>
<accession>A0A1V9ZJ68</accession>
<name>A0A1V9ZJ68_ACHHY</name>
<feature type="coiled-coil region" evidence="1">
    <location>
        <begin position="202"/>
        <end position="229"/>
    </location>
</feature>
<feature type="region of interest" description="Disordered" evidence="2">
    <location>
        <begin position="130"/>
        <end position="156"/>
    </location>
</feature>
<organism evidence="3 4">
    <name type="scientific">Achlya hypogyna</name>
    <name type="common">Oomycete</name>
    <name type="synonym">Protoachlya hypogyna</name>
    <dbReference type="NCBI Taxonomy" id="1202772"/>
    <lineage>
        <taxon>Eukaryota</taxon>
        <taxon>Sar</taxon>
        <taxon>Stramenopiles</taxon>
        <taxon>Oomycota</taxon>
        <taxon>Saprolegniomycetes</taxon>
        <taxon>Saprolegniales</taxon>
        <taxon>Achlyaceae</taxon>
        <taxon>Achlya</taxon>
    </lineage>
</organism>
<keyword evidence="1" id="KW-0175">Coiled coil</keyword>
<evidence type="ECO:0000313" key="3">
    <source>
        <dbReference type="EMBL" id="OQR98025.1"/>
    </source>
</evidence>
<dbReference type="Proteomes" id="UP000243579">
    <property type="component" value="Unassembled WGS sequence"/>
</dbReference>
<evidence type="ECO:0000313" key="4">
    <source>
        <dbReference type="Proteomes" id="UP000243579"/>
    </source>
</evidence>
<dbReference type="AlphaFoldDB" id="A0A1V9ZJ68"/>
<reference evidence="3 4" key="1">
    <citation type="journal article" date="2014" name="Genome Biol. Evol.">
        <title>The secreted proteins of Achlya hypogyna and Thraustotheca clavata identify the ancestral oomycete secretome and reveal gene acquisitions by horizontal gene transfer.</title>
        <authorList>
            <person name="Misner I."/>
            <person name="Blouin N."/>
            <person name="Leonard G."/>
            <person name="Richards T.A."/>
            <person name="Lane C.E."/>
        </authorList>
    </citation>
    <scope>NUCLEOTIDE SEQUENCE [LARGE SCALE GENOMIC DNA]</scope>
    <source>
        <strain evidence="3 4">ATCC 48635</strain>
    </source>
</reference>
<sequence>MAEKLVAELQIPGVSDLQLRDMVWKTKEKVLLLLLEKNVTSEPVFAELSRMASDRKQETLRKKEDLYRADFMKIVAKELARMGAPSLITWQRLVLDKDCTYQAIRILLTKIKSSQKKRASNSFLLPLLEPKARPETTTPEEKPAWVGTVEPKAPSPLLPTKPLKAQPQLSPQTNQVEDAAPNVVFQRVAMAPKAPKKADPKLQAGLLENEALRLEVARLEDLNAALLSVDGPLKGSNSDRRARLLKAQNFQLQRQVDMLLDAVAAREATANDLLAVLHDLNQVVQTGLADAKDAGADQGKTKWMFAVPSDALQTIKDLERRVVGLNRALGVSLEQKLHYTEDSVLDDNFKALQTRDVHSHHSCYGPQHIPSTHHLRLDRLQAIEDHLSALTSQLMSFTQRVSAAVHPSLCDAATMALHDTARELSKQTRVLAADAAALGAVVCAQAMGPGFEKHAPSSPSVAMVLAELPAFPNSQKDREKCVRMHLQRLHAYILGLEARLESSLAESAALHQTFHAQAQAVGSLLETAQHACAAKVAWAQETVLGALDAIGQVFDAFKAQQAAGGTNAYGDLLVETFDTQRRVLASARHNFAQHAAATQVKLDASIAAYESAYSTQLQNLRDRAQSTTSIERGA</sequence>
<comment type="caution">
    <text evidence="3">The sequence shown here is derived from an EMBL/GenBank/DDBJ whole genome shotgun (WGS) entry which is preliminary data.</text>
</comment>
<keyword evidence="4" id="KW-1185">Reference proteome</keyword>
<evidence type="ECO:0000256" key="2">
    <source>
        <dbReference type="SAM" id="MobiDB-lite"/>
    </source>
</evidence>
<dbReference type="OrthoDB" id="70595at2759"/>
<gene>
    <name evidence="3" type="ORF">ACHHYP_09264</name>
</gene>